<proteinExistence type="evidence at transcript level"/>
<dbReference type="SUPFAM" id="SSF55174">
    <property type="entry name" value="Alpha-L RNA-binding motif"/>
    <property type="match status" value="1"/>
</dbReference>
<dbReference type="AlphaFoldDB" id="A0A2P2I3C0"/>
<dbReference type="GO" id="GO:0004831">
    <property type="term" value="F:tyrosine-tRNA ligase activity"/>
    <property type="evidence" value="ECO:0007669"/>
    <property type="project" value="UniProtKB-EC"/>
</dbReference>
<evidence type="ECO:0000256" key="4">
    <source>
        <dbReference type="ARBA" id="ARBA00022840"/>
    </source>
</evidence>
<keyword evidence="4 9" id="KW-0067">ATP-binding</keyword>
<sequence length="559" mass="63273">MAFFKEIFHIFKKQQLLEYKNFLKNDITKKFSWPNSYHINKRYLYNLCNNIRNKQQSISAATYSTTSSTRKYNLISHQSCMAASVPMLQVSNVTSTAHGLPGRSLQDWCSSISQCRSYTNRNILSLHERGLWKDRFPDAGLEFERSLSSGIQTVYAGFDPTADSLHIGNLLILIALLHCQRAGHRPIVLLGGFTSTVGDPSGRIGARPDLAESDAERNIASIQRTVTNIFGNHDRLIWKNTNNEKLTAPLILNNSSWLGKLQQQELLQVLKHISVKDLLRSSFIQDRLNQDIESSKLTAKELLYQVYQAYDWLYLYDNYGCKIQVGGSDQMANIWLGHDLIAACRGGACVTGLTTPLLTTPDREKLGKSAGNSVWLSSERTSYLDFYQYWLRTHDQQVEQLLKFFTFMSIGEIKQLMEKHLEKPDAHLAQKKLAEAVTLLVHGEYGMQVAEKSTDILYHNKGTALLNLSAKELEHLFSNQVTTLTLNPGTTVLSAAMQAKCFKYERDAEGAIRNGGFNINQSQVRDPHLVLIPEAHVLPSGYSLFRVGRKSYTLVLWNR</sequence>
<evidence type="ECO:0000256" key="5">
    <source>
        <dbReference type="ARBA" id="ARBA00022917"/>
    </source>
</evidence>
<dbReference type="PANTHER" id="PTHR11766:SF0">
    <property type="entry name" value="TYROSINE--TRNA LIGASE, MITOCHONDRIAL"/>
    <property type="match status" value="1"/>
</dbReference>
<evidence type="ECO:0000256" key="1">
    <source>
        <dbReference type="ARBA" id="ARBA00013160"/>
    </source>
</evidence>
<dbReference type="EC" id="6.1.1.1" evidence="1 9"/>
<evidence type="ECO:0000313" key="10">
    <source>
        <dbReference type="EMBL" id="LAB68501.1"/>
    </source>
</evidence>
<keyword evidence="5 9" id="KW-0648">Protein biosynthesis</keyword>
<comment type="catalytic activity">
    <reaction evidence="8 9">
        <text>tRNA(Tyr) + L-tyrosine + ATP = L-tyrosyl-tRNA(Tyr) + AMP + diphosphate + H(+)</text>
        <dbReference type="Rhea" id="RHEA:10220"/>
        <dbReference type="Rhea" id="RHEA-COMP:9706"/>
        <dbReference type="Rhea" id="RHEA-COMP:9707"/>
        <dbReference type="ChEBI" id="CHEBI:15378"/>
        <dbReference type="ChEBI" id="CHEBI:30616"/>
        <dbReference type="ChEBI" id="CHEBI:33019"/>
        <dbReference type="ChEBI" id="CHEBI:58315"/>
        <dbReference type="ChEBI" id="CHEBI:78442"/>
        <dbReference type="ChEBI" id="CHEBI:78536"/>
        <dbReference type="ChEBI" id="CHEBI:456215"/>
        <dbReference type="EC" id="6.1.1.1"/>
    </reaction>
</comment>
<evidence type="ECO:0000256" key="2">
    <source>
        <dbReference type="ARBA" id="ARBA00022598"/>
    </source>
</evidence>
<reference evidence="11" key="1">
    <citation type="submission" date="2017-11" db="EMBL/GenBank/DDBJ databases">
        <title>The sensing device of the deep-sea amphipod.</title>
        <authorList>
            <person name="Kobayashi H."/>
            <person name="Nagahama T."/>
            <person name="Arai W."/>
            <person name="Sasagawa Y."/>
            <person name="Umeda M."/>
            <person name="Hayashi T."/>
            <person name="Nikaido I."/>
            <person name="Watanabe H."/>
            <person name="Oguri K."/>
            <person name="Kitazato H."/>
            <person name="Fujioka K."/>
            <person name="Kido Y."/>
            <person name="Takami H."/>
        </authorList>
    </citation>
    <scope>NUCLEOTIDE SEQUENCE</scope>
    <source>
        <tissue evidence="11">Whole body</tissue>
    </source>
</reference>
<dbReference type="Pfam" id="PF00579">
    <property type="entry name" value="tRNA-synt_1b"/>
    <property type="match status" value="1"/>
</dbReference>
<evidence type="ECO:0000256" key="8">
    <source>
        <dbReference type="ARBA" id="ARBA00048248"/>
    </source>
</evidence>
<dbReference type="PROSITE" id="PS00178">
    <property type="entry name" value="AA_TRNA_LIGASE_I"/>
    <property type="match status" value="1"/>
</dbReference>
<dbReference type="InterPro" id="IPR001412">
    <property type="entry name" value="aa-tRNA-synth_I_CS"/>
</dbReference>
<dbReference type="InterPro" id="IPR002307">
    <property type="entry name" value="Tyr-tRNA-ligase"/>
</dbReference>
<evidence type="ECO:0000256" key="6">
    <source>
        <dbReference type="ARBA" id="ARBA00023146"/>
    </source>
</evidence>
<dbReference type="GO" id="GO:0003723">
    <property type="term" value="F:RNA binding"/>
    <property type="evidence" value="ECO:0007669"/>
    <property type="project" value="InterPro"/>
</dbReference>
<dbReference type="FunFam" id="1.10.240.10:FF:000001">
    <property type="entry name" value="Tyrosine--tRNA ligase"/>
    <property type="match status" value="1"/>
</dbReference>
<keyword evidence="3 9" id="KW-0547">Nucleotide-binding</keyword>
<dbReference type="GO" id="GO:0005739">
    <property type="term" value="C:mitochondrion"/>
    <property type="evidence" value="ECO:0007669"/>
    <property type="project" value="TreeGrafter"/>
</dbReference>
<evidence type="ECO:0000256" key="3">
    <source>
        <dbReference type="ARBA" id="ARBA00022741"/>
    </source>
</evidence>
<dbReference type="InterPro" id="IPR014729">
    <property type="entry name" value="Rossmann-like_a/b/a_fold"/>
</dbReference>
<evidence type="ECO:0000313" key="11">
    <source>
        <dbReference type="EMBL" id="LAC22469.1"/>
    </source>
</evidence>
<dbReference type="InterPro" id="IPR036986">
    <property type="entry name" value="S4_RNA-bd_sf"/>
</dbReference>
<accession>A0A2P2I3C0</accession>
<evidence type="ECO:0000256" key="7">
    <source>
        <dbReference type="ARBA" id="ARBA00033323"/>
    </source>
</evidence>
<reference evidence="10" key="2">
    <citation type="journal article" date="2018" name="Biosci. Biotechnol. Biochem.">
        <title>Polysaccharide hydrolase of the hadal zone amphipods Hirondellea gigas.</title>
        <authorList>
            <person name="Kobayashi H."/>
            <person name="Nagahama T."/>
            <person name="Arai W."/>
            <person name="Sasagawa Y."/>
            <person name="Umeda M."/>
            <person name="Hayashi T."/>
            <person name="Nikaido I."/>
            <person name="Watanabe H."/>
            <person name="Oguri K."/>
            <person name="Kitazato H."/>
            <person name="Fujioka K."/>
            <person name="Kido Y."/>
            <person name="Takami H."/>
        </authorList>
    </citation>
    <scope>NUCLEOTIDE SEQUENCE</scope>
    <source>
        <tissue evidence="10">Whole body</tissue>
    </source>
</reference>
<dbReference type="Gene3D" id="1.10.240.10">
    <property type="entry name" value="Tyrosyl-Transfer RNA Synthetase"/>
    <property type="match status" value="1"/>
</dbReference>
<dbReference type="NCBIfam" id="TIGR00234">
    <property type="entry name" value="tyrS"/>
    <property type="match status" value="1"/>
</dbReference>
<evidence type="ECO:0000256" key="9">
    <source>
        <dbReference type="RuleBase" id="RU361234"/>
    </source>
</evidence>
<dbReference type="PRINTS" id="PR01040">
    <property type="entry name" value="TRNASYNTHTYR"/>
</dbReference>
<dbReference type="InterPro" id="IPR024088">
    <property type="entry name" value="Tyr-tRNA-ligase_bac-type"/>
</dbReference>
<keyword evidence="2 9" id="KW-0436">Ligase</keyword>
<dbReference type="InterPro" id="IPR002305">
    <property type="entry name" value="aa-tRNA-synth_Ic"/>
</dbReference>
<dbReference type="EMBL" id="IACT01003220">
    <property type="protein sequence ID" value="LAC22469.1"/>
    <property type="molecule type" value="mRNA"/>
</dbReference>
<dbReference type="GO" id="GO:0005829">
    <property type="term" value="C:cytosol"/>
    <property type="evidence" value="ECO:0007669"/>
    <property type="project" value="TreeGrafter"/>
</dbReference>
<organism evidence="10">
    <name type="scientific">Hirondellea gigas</name>
    <dbReference type="NCBI Taxonomy" id="1518452"/>
    <lineage>
        <taxon>Eukaryota</taxon>
        <taxon>Metazoa</taxon>
        <taxon>Ecdysozoa</taxon>
        <taxon>Arthropoda</taxon>
        <taxon>Crustacea</taxon>
        <taxon>Multicrustacea</taxon>
        <taxon>Malacostraca</taxon>
        <taxon>Eumalacostraca</taxon>
        <taxon>Peracarida</taxon>
        <taxon>Amphipoda</taxon>
        <taxon>Amphilochidea</taxon>
        <taxon>Lysianassida</taxon>
        <taxon>Lysianassidira</taxon>
        <taxon>Lysianassoidea</taxon>
        <taxon>Lysianassidae</taxon>
        <taxon>Hirondellea</taxon>
    </lineage>
</organism>
<protein>
    <recommendedName>
        <fullName evidence="1 9">Tyrosine--tRNA ligase</fullName>
        <ecNumber evidence="1 9">6.1.1.1</ecNumber>
    </recommendedName>
    <alternativeName>
        <fullName evidence="7 9">Tyrosyl-tRNA synthetase</fullName>
    </alternativeName>
</protein>
<dbReference type="PANTHER" id="PTHR11766">
    <property type="entry name" value="TYROSYL-TRNA SYNTHETASE"/>
    <property type="match status" value="1"/>
</dbReference>
<keyword evidence="6 9" id="KW-0030">Aminoacyl-tRNA synthetase</keyword>
<dbReference type="Gene3D" id="3.40.50.620">
    <property type="entry name" value="HUPs"/>
    <property type="match status" value="1"/>
</dbReference>
<dbReference type="EMBL" id="IACF01002863">
    <property type="protein sequence ID" value="LAB68501.1"/>
    <property type="molecule type" value="mRNA"/>
</dbReference>
<dbReference type="SUPFAM" id="SSF52374">
    <property type="entry name" value="Nucleotidylyl transferase"/>
    <property type="match status" value="1"/>
</dbReference>
<comment type="similarity">
    <text evidence="9">Belongs to the class-I aminoacyl-tRNA synthetase family.</text>
</comment>
<dbReference type="GO" id="GO:0006437">
    <property type="term" value="P:tyrosyl-tRNA aminoacylation"/>
    <property type="evidence" value="ECO:0007669"/>
    <property type="project" value="InterPro"/>
</dbReference>
<dbReference type="GO" id="GO:0005524">
    <property type="term" value="F:ATP binding"/>
    <property type="evidence" value="ECO:0007669"/>
    <property type="project" value="UniProtKB-KW"/>
</dbReference>
<name>A0A2P2I3C0_9CRUS</name>
<dbReference type="Gene3D" id="3.10.290.10">
    <property type="entry name" value="RNA-binding S4 domain"/>
    <property type="match status" value="1"/>
</dbReference>